<dbReference type="EMBL" id="RFFH01000003">
    <property type="protein sequence ID" value="RMI33496.1"/>
    <property type="molecule type" value="Genomic_DNA"/>
</dbReference>
<evidence type="ECO:0000313" key="2">
    <source>
        <dbReference type="Proteomes" id="UP000279275"/>
    </source>
</evidence>
<gene>
    <name evidence="1" type="ORF">EBN03_10230</name>
</gene>
<keyword evidence="2" id="KW-1185">Reference proteome</keyword>
<dbReference type="AlphaFoldDB" id="A0A3M2L8W4"/>
<reference evidence="1 2" key="1">
    <citation type="submission" date="2018-10" db="EMBL/GenBank/DDBJ databases">
        <title>Isolation from cow dung.</title>
        <authorList>
            <person name="Ling L."/>
        </authorList>
    </citation>
    <scope>NUCLEOTIDE SEQUENCE [LARGE SCALE GENOMIC DNA]</scope>
    <source>
        <strain evidence="1 2">NEAU-LL90</strain>
    </source>
</reference>
<dbReference type="Proteomes" id="UP000279275">
    <property type="component" value="Unassembled WGS sequence"/>
</dbReference>
<accession>A0A3M2L8W4</accession>
<evidence type="ECO:0000313" key="1">
    <source>
        <dbReference type="EMBL" id="RMI33496.1"/>
    </source>
</evidence>
<sequence length="69" mass="7019">MATVVVLVVGVFLLLAVGTVYFAVSPHRTSDPAVFPATSPQAVSAVASPTVAPPAPTTQPQVCFPLEPC</sequence>
<comment type="caution">
    <text evidence="1">The sequence shown here is derived from an EMBL/GenBank/DDBJ whole genome shotgun (WGS) entry which is preliminary data.</text>
</comment>
<name>A0A3M2L8W4_9NOCA</name>
<protein>
    <submittedName>
        <fullName evidence="1">Uncharacterized protein</fullName>
    </submittedName>
</protein>
<organism evidence="1 2">
    <name type="scientific">Nocardia stercoris</name>
    <dbReference type="NCBI Taxonomy" id="2483361"/>
    <lineage>
        <taxon>Bacteria</taxon>
        <taxon>Bacillati</taxon>
        <taxon>Actinomycetota</taxon>
        <taxon>Actinomycetes</taxon>
        <taxon>Mycobacteriales</taxon>
        <taxon>Nocardiaceae</taxon>
        <taxon>Nocardia</taxon>
    </lineage>
</organism>
<proteinExistence type="predicted"/>